<dbReference type="AlphaFoldDB" id="A0A5M3YXM2"/>
<keyword evidence="2" id="KW-1185">Reference proteome</keyword>
<gene>
    <name evidence="1" type="ORF">ATEIFO6365_0002013300</name>
</gene>
<dbReference type="EMBL" id="BLJY01000002">
    <property type="protein sequence ID" value="GFF13023.1"/>
    <property type="molecule type" value="Genomic_DNA"/>
</dbReference>
<evidence type="ECO:0000313" key="1">
    <source>
        <dbReference type="EMBL" id="GFF13023.1"/>
    </source>
</evidence>
<sequence>MEDAVRPTAERCYATFEQGYRSWYTLLHRAREESSLPKDCVQVDRAFQRQPTLPRNLKLKQIHQTLCASGTSNWETDDSRDSTADYANWFDHKEDHLSILILAWAYILSARWAEVMPGATVQYTASQATCANGESVDESIEVDVGDVQDDATRWWTAVLAPMPGWQAYLTFEDTQFLCPWSVKVQGTPAFVLSSRNADCHSSNTTAAASFTDALHFLLDYCMLHGIADQAHAALSAALFLPFLSYKKGVVLPKPKARARMAEHLTNSERNHIRLDWMKETRHLDKLLTLSSNIRGLHSLLSSIFYEPSIPCNLASPWLQSAFSILDTLDGNPFLLAHVLMARVPDIAFLWLGAIIMGVHKEIFSNCRLGMIPIDLHAAAWSGTIQTFIQESALWDTLPTGNTCISRADECRLLYLSRTEHQSRVPICPWTPFGTTPIDDTDIEVRLHTQCKGRHVLAYAGWKWNCINGEVADQRCAVSMAMRRHHQLPPVPHISVPYEDLDLEDETVSENATRSIFGWLRFGGYPRSERDIFNHPWIIMDDSDYEEECIEEHNSQDSHPNRSLAAVEVWFIS</sequence>
<dbReference type="VEuPathDB" id="FungiDB:ATEG_02032"/>
<dbReference type="Proteomes" id="UP000452235">
    <property type="component" value="Unassembled WGS sequence"/>
</dbReference>
<dbReference type="OrthoDB" id="3549294at2759"/>
<name>A0A5M3YXM2_ASPTE</name>
<proteinExistence type="predicted"/>
<accession>A0A5M3YXM2</accession>
<evidence type="ECO:0000313" key="2">
    <source>
        <dbReference type="Proteomes" id="UP000452235"/>
    </source>
</evidence>
<reference evidence="1 2" key="1">
    <citation type="submission" date="2020-01" db="EMBL/GenBank/DDBJ databases">
        <title>Aspergillus terreus IFO 6365 whole genome shotgun sequence.</title>
        <authorList>
            <person name="Kanamasa S."/>
            <person name="Takahashi H."/>
        </authorList>
    </citation>
    <scope>NUCLEOTIDE SEQUENCE [LARGE SCALE GENOMIC DNA]</scope>
    <source>
        <strain evidence="1 2">IFO 6365</strain>
    </source>
</reference>
<organism evidence="1 2">
    <name type="scientific">Aspergillus terreus</name>
    <dbReference type="NCBI Taxonomy" id="33178"/>
    <lineage>
        <taxon>Eukaryota</taxon>
        <taxon>Fungi</taxon>
        <taxon>Dikarya</taxon>
        <taxon>Ascomycota</taxon>
        <taxon>Pezizomycotina</taxon>
        <taxon>Eurotiomycetes</taxon>
        <taxon>Eurotiomycetidae</taxon>
        <taxon>Eurotiales</taxon>
        <taxon>Aspergillaceae</taxon>
        <taxon>Aspergillus</taxon>
        <taxon>Aspergillus subgen. Circumdati</taxon>
    </lineage>
</organism>
<protein>
    <submittedName>
        <fullName evidence="1">Uncharacterized protein</fullName>
    </submittedName>
</protein>
<comment type="caution">
    <text evidence="1">The sequence shown here is derived from an EMBL/GenBank/DDBJ whole genome shotgun (WGS) entry which is preliminary data.</text>
</comment>